<reference evidence="3" key="1">
    <citation type="journal article" date="2019" name="Int. J. Syst. Evol. Microbiol.">
        <title>The Global Catalogue of Microorganisms (GCM) 10K type strain sequencing project: providing services to taxonomists for standard genome sequencing and annotation.</title>
        <authorList>
            <consortium name="The Broad Institute Genomics Platform"/>
            <consortium name="The Broad Institute Genome Sequencing Center for Infectious Disease"/>
            <person name="Wu L."/>
            <person name="Ma J."/>
        </authorList>
    </citation>
    <scope>NUCLEOTIDE SEQUENCE [LARGE SCALE GENOMIC DNA]</scope>
    <source>
        <strain evidence="3">CCUG 37865</strain>
    </source>
</reference>
<feature type="transmembrane region" description="Helical" evidence="1">
    <location>
        <begin position="110"/>
        <end position="128"/>
    </location>
</feature>
<feature type="transmembrane region" description="Helical" evidence="1">
    <location>
        <begin position="134"/>
        <end position="153"/>
    </location>
</feature>
<dbReference type="RefSeq" id="WP_390251918.1">
    <property type="nucleotide sequence ID" value="NZ_JBHSDT010000004.1"/>
</dbReference>
<dbReference type="EMBL" id="JBHSDT010000004">
    <property type="protein sequence ID" value="MFC4403426.1"/>
    <property type="molecule type" value="Genomic_DNA"/>
</dbReference>
<evidence type="ECO:0000313" key="2">
    <source>
        <dbReference type="EMBL" id="MFC4403426.1"/>
    </source>
</evidence>
<keyword evidence="1" id="KW-0472">Membrane</keyword>
<feature type="transmembrane region" description="Helical" evidence="1">
    <location>
        <begin position="196"/>
        <end position="217"/>
    </location>
</feature>
<gene>
    <name evidence="2" type="ORF">ACFOY7_10070</name>
</gene>
<name>A0ABV8WXV5_9BACI</name>
<accession>A0ABV8WXV5</accession>
<comment type="caution">
    <text evidence="2">The sequence shown here is derived from an EMBL/GenBank/DDBJ whole genome shotgun (WGS) entry which is preliminary data.</text>
</comment>
<evidence type="ECO:0000313" key="3">
    <source>
        <dbReference type="Proteomes" id="UP001595882"/>
    </source>
</evidence>
<sequence>MILFDFFRIAHIIAGFLAAFIFWIPIVVKKGGRLHTIIGWIYVYAMLIVALSAFYMGFYRIFIDEESDKAFSWFLVYIALLSTASAWYGLRVLRYKKRKTVNQRLDDLGFSILLFLSSIGISIYGFIINFALLSYFPFVGLFLSVSQLIYWLRKPKIKGHWYIEHLIGMLSCCIATITAFLVFGAPRLLNIESVSIILWFAPTILLTPVIIGFSVHYGKKFNRKAA</sequence>
<feature type="transmembrane region" description="Helical" evidence="1">
    <location>
        <begin position="40"/>
        <end position="58"/>
    </location>
</feature>
<keyword evidence="1" id="KW-1133">Transmembrane helix</keyword>
<feature type="transmembrane region" description="Helical" evidence="1">
    <location>
        <begin position="6"/>
        <end position="28"/>
    </location>
</feature>
<keyword evidence="1" id="KW-0812">Transmembrane</keyword>
<dbReference type="Proteomes" id="UP001595882">
    <property type="component" value="Unassembled WGS sequence"/>
</dbReference>
<evidence type="ECO:0000256" key="1">
    <source>
        <dbReference type="SAM" id="Phobius"/>
    </source>
</evidence>
<keyword evidence="3" id="KW-1185">Reference proteome</keyword>
<proteinExistence type="predicted"/>
<feature type="transmembrane region" description="Helical" evidence="1">
    <location>
        <begin position="70"/>
        <end position="90"/>
    </location>
</feature>
<protein>
    <submittedName>
        <fullName evidence="2">DUF2306 domain-containing protein</fullName>
    </submittedName>
</protein>
<feature type="transmembrane region" description="Helical" evidence="1">
    <location>
        <begin position="165"/>
        <end position="184"/>
    </location>
</feature>
<organism evidence="2 3">
    <name type="scientific">Gracilibacillus xinjiangensis</name>
    <dbReference type="NCBI Taxonomy" id="1193282"/>
    <lineage>
        <taxon>Bacteria</taxon>
        <taxon>Bacillati</taxon>
        <taxon>Bacillota</taxon>
        <taxon>Bacilli</taxon>
        <taxon>Bacillales</taxon>
        <taxon>Bacillaceae</taxon>
        <taxon>Gracilibacillus</taxon>
    </lineage>
</organism>